<dbReference type="EMBL" id="JBHTAC010000035">
    <property type="protein sequence ID" value="MFC7246153.1"/>
    <property type="molecule type" value="Genomic_DNA"/>
</dbReference>
<feature type="transmembrane region" description="Helical" evidence="1">
    <location>
        <begin position="84"/>
        <end position="106"/>
    </location>
</feature>
<keyword evidence="3" id="KW-1185">Reference proteome</keyword>
<feature type="transmembrane region" description="Helical" evidence="1">
    <location>
        <begin position="134"/>
        <end position="152"/>
    </location>
</feature>
<protein>
    <recommendedName>
        <fullName evidence="4">DUF998 domain-containing protein</fullName>
    </recommendedName>
</protein>
<keyword evidence="1" id="KW-0812">Transmembrane</keyword>
<feature type="transmembrane region" description="Helical" evidence="1">
    <location>
        <begin position="48"/>
        <end position="72"/>
    </location>
</feature>
<feature type="transmembrane region" description="Helical" evidence="1">
    <location>
        <begin position="189"/>
        <end position="208"/>
    </location>
</feature>
<proteinExistence type="predicted"/>
<evidence type="ECO:0008006" key="4">
    <source>
        <dbReference type="Google" id="ProtNLM"/>
    </source>
</evidence>
<keyword evidence="1" id="KW-1133">Transmembrane helix</keyword>
<dbReference type="Proteomes" id="UP001596392">
    <property type="component" value="Unassembled WGS sequence"/>
</dbReference>
<evidence type="ECO:0000313" key="2">
    <source>
        <dbReference type="EMBL" id="MFC7246153.1"/>
    </source>
</evidence>
<comment type="caution">
    <text evidence="2">The sequence shown here is derived from an EMBL/GenBank/DDBJ whole genome shotgun (WGS) entry which is preliminary data.</text>
</comment>
<accession>A0ABW2H2P3</accession>
<dbReference type="RefSeq" id="WP_376809007.1">
    <property type="nucleotide sequence ID" value="NZ_JBHTAC010000035.1"/>
</dbReference>
<sequence length="222" mass="22844">MGPLARRGAIFAGFAAATALAAYALHDINLDAWTWFNSDPQGFEQELWAWLTAGAFTATSGTLVAQVGALLFGRYAARTGANLASALAGGLGLAVAQLAVAVPMAVDRLNGKGMAIEMARHGHPFDPALWRQPAVVAAVLATTLSCLAWAAVGHGIGRRTGRAAWAVLGSAVVVLYVAVQAMFLGTGPWWAPTVPLLVPCVAAAFLALRGPAEHPTPTPTPA</sequence>
<organism evidence="2 3">
    <name type="scientific">Catellatospora aurea</name>
    <dbReference type="NCBI Taxonomy" id="1337874"/>
    <lineage>
        <taxon>Bacteria</taxon>
        <taxon>Bacillati</taxon>
        <taxon>Actinomycetota</taxon>
        <taxon>Actinomycetes</taxon>
        <taxon>Micromonosporales</taxon>
        <taxon>Micromonosporaceae</taxon>
        <taxon>Catellatospora</taxon>
    </lineage>
</organism>
<reference evidence="3" key="1">
    <citation type="journal article" date="2019" name="Int. J. Syst. Evol. Microbiol.">
        <title>The Global Catalogue of Microorganisms (GCM) 10K type strain sequencing project: providing services to taxonomists for standard genome sequencing and annotation.</title>
        <authorList>
            <consortium name="The Broad Institute Genomics Platform"/>
            <consortium name="The Broad Institute Genome Sequencing Center for Infectious Disease"/>
            <person name="Wu L."/>
            <person name="Ma J."/>
        </authorList>
    </citation>
    <scope>NUCLEOTIDE SEQUENCE [LARGE SCALE GENOMIC DNA]</scope>
    <source>
        <strain evidence="3">CGMCC 1.9106</strain>
    </source>
</reference>
<gene>
    <name evidence="2" type="ORF">ACFQO7_27075</name>
</gene>
<keyword evidence="1" id="KW-0472">Membrane</keyword>
<feature type="transmembrane region" description="Helical" evidence="1">
    <location>
        <begin position="164"/>
        <end position="183"/>
    </location>
</feature>
<evidence type="ECO:0000256" key="1">
    <source>
        <dbReference type="SAM" id="Phobius"/>
    </source>
</evidence>
<evidence type="ECO:0000313" key="3">
    <source>
        <dbReference type="Proteomes" id="UP001596392"/>
    </source>
</evidence>
<name>A0ABW2H2P3_9ACTN</name>